<dbReference type="AlphaFoldDB" id="A0A1X7VD78"/>
<evidence type="ECO:0000313" key="1">
    <source>
        <dbReference type="EnsemblMetazoa" id="Aqu2.1.37986_001"/>
    </source>
</evidence>
<reference evidence="1" key="1">
    <citation type="submission" date="2017-05" db="UniProtKB">
        <authorList>
            <consortium name="EnsemblMetazoa"/>
        </authorList>
    </citation>
    <scope>IDENTIFICATION</scope>
</reference>
<accession>A0A1X7VD78</accession>
<sequence length="122" mass="14411">MLSNSKLIFVRRFSFSHMLINLFSFSHNGKQHSCAQLISYLTSLFTGVSCLTKKTIFANPEVLVQKRINHHFEENGELKWFKETVLEYKNETGEYRVVYENEDSEYNYLLLDEIANDEIVYN</sequence>
<dbReference type="EnsemblMetazoa" id="Aqu2.1.37986_001">
    <property type="protein sequence ID" value="Aqu2.1.37986_001"/>
    <property type="gene ID" value="Aqu2.1.37986"/>
</dbReference>
<protein>
    <submittedName>
        <fullName evidence="1">Uncharacterized protein</fullName>
    </submittedName>
</protein>
<dbReference type="Gene3D" id="2.80.10.70">
    <property type="entry name" value="Spindlin/Ssty"/>
    <property type="match status" value="1"/>
</dbReference>
<organism evidence="1">
    <name type="scientific">Amphimedon queenslandica</name>
    <name type="common">Sponge</name>
    <dbReference type="NCBI Taxonomy" id="400682"/>
    <lineage>
        <taxon>Eukaryota</taxon>
        <taxon>Metazoa</taxon>
        <taxon>Porifera</taxon>
        <taxon>Demospongiae</taxon>
        <taxon>Heteroscleromorpha</taxon>
        <taxon>Haplosclerida</taxon>
        <taxon>Niphatidae</taxon>
        <taxon>Amphimedon</taxon>
    </lineage>
</organism>
<dbReference type="InParanoid" id="A0A1X7VD78"/>
<name>A0A1X7VD78_AMPQE</name>
<proteinExistence type="predicted"/>
<dbReference type="InterPro" id="IPR042567">
    <property type="entry name" value="SPIN/Ssty_sf"/>
</dbReference>